<proteinExistence type="predicted"/>
<keyword evidence="1" id="KW-0812">Transmembrane</keyword>
<evidence type="ECO:0000313" key="2">
    <source>
        <dbReference type="EMBL" id="VAW40168.1"/>
    </source>
</evidence>
<sequence>MTKNKHIVIILILSAVVAVAYHLIWNQSQPNSIQSLPTNFKLGIVNKCRKIPEFISKLNMQQPALDSKQQGHAGGLLIRDIRNQQHVWQHSSWQQSGFIGGYDRDKYGNIYVAPLPYVSLHKNPPAQQNQIYIIDNKTAQMSLFMQMPSAAIPNNKNPFGTMGVFYDCDTNSLYVSSIAGSLPKQEKGVIYQIDLDTKQVVSQFNNTDAVGIGVFNSINSKKLYFGSARNSHVYSTILDENGHFIGGKKYELSLSNISNGNSTVVKKIIINKVANKFNMILKEIEFGFRLVAENNPNRKKYHFQYSLSQDKWDFIQVSAD</sequence>
<accession>A0A3B0V936</accession>
<evidence type="ECO:0000256" key="1">
    <source>
        <dbReference type="SAM" id="Phobius"/>
    </source>
</evidence>
<organism evidence="2">
    <name type="scientific">hydrothermal vent metagenome</name>
    <dbReference type="NCBI Taxonomy" id="652676"/>
    <lineage>
        <taxon>unclassified sequences</taxon>
        <taxon>metagenomes</taxon>
        <taxon>ecological metagenomes</taxon>
    </lineage>
</organism>
<protein>
    <submittedName>
        <fullName evidence="2">Uncharacterized protein</fullName>
    </submittedName>
</protein>
<reference evidence="2" key="1">
    <citation type="submission" date="2018-06" db="EMBL/GenBank/DDBJ databases">
        <authorList>
            <person name="Zhirakovskaya E."/>
        </authorList>
    </citation>
    <scope>NUCLEOTIDE SEQUENCE</scope>
</reference>
<gene>
    <name evidence="2" type="ORF">MNBD_GAMMA01-2130</name>
</gene>
<keyword evidence="1" id="KW-1133">Transmembrane helix</keyword>
<dbReference type="EMBL" id="UOEW01000259">
    <property type="protein sequence ID" value="VAW40168.1"/>
    <property type="molecule type" value="Genomic_DNA"/>
</dbReference>
<name>A0A3B0V936_9ZZZZ</name>
<dbReference type="AlphaFoldDB" id="A0A3B0V936"/>
<dbReference type="SUPFAM" id="SSF63825">
    <property type="entry name" value="YWTD domain"/>
    <property type="match status" value="1"/>
</dbReference>
<keyword evidence="1" id="KW-0472">Membrane</keyword>
<dbReference type="Gene3D" id="2.130.10.10">
    <property type="entry name" value="YVTN repeat-like/Quinoprotein amine dehydrogenase"/>
    <property type="match status" value="1"/>
</dbReference>
<dbReference type="InterPro" id="IPR015943">
    <property type="entry name" value="WD40/YVTN_repeat-like_dom_sf"/>
</dbReference>
<feature type="transmembrane region" description="Helical" evidence="1">
    <location>
        <begin position="7"/>
        <end position="25"/>
    </location>
</feature>